<dbReference type="Proteomes" id="UP000749646">
    <property type="component" value="Unassembled WGS sequence"/>
</dbReference>
<protein>
    <submittedName>
        <fullName evidence="1">Uncharacterized protein</fullName>
    </submittedName>
</protein>
<name>A0A9P6IUX8_9FUNG</name>
<organism evidence="1 2">
    <name type="scientific">Modicella reniformis</name>
    <dbReference type="NCBI Taxonomy" id="1440133"/>
    <lineage>
        <taxon>Eukaryota</taxon>
        <taxon>Fungi</taxon>
        <taxon>Fungi incertae sedis</taxon>
        <taxon>Mucoromycota</taxon>
        <taxon>Mortierellomycotina</taxon>
        <taxon>Mortierellomycetes</taxon>
        <taxon>Mortierellales</taxon>
        <taxon>Mortierellaceae</taxon>
        <taxon>Modicella</taxon>
    </lineage>
</organism>
<dbReference type="AlphaFoldDB" id="A0A9P6IUX8"/>
<gene>
    <name evidence="1" type="ORF">BGZ65_007792</name>
</gene>
<comment type="caution">
    <text evidence="1">The sequence shown here is derived from an EMBL/GenBank/DDBJ whole genome shotgun (WGS) entry which is preliminary data.</text>
</comment>
<evidence type="ECO:0000313" key="2">
    <source>
        <dbReference type="Proteomes" id="UP000749646"/>
    </source>
</evidence>
<accession>A0A9P6IUX8</accession>
<reference evidence="1" key="1">
    <citation type="journal article" date="2020" name="Fungal Divers.">
        <title>Resolving the Mortierellaceae phylogeny through synthesis of multi-gene phylogenetics and phylogenomics.</title>
        <authorList>
            <person name="Vandepol N."/>
            <person name="Liber J."/>
            <person name="Desiro A."/>
            <person name="Na H."/>
            <person name="Kennedy M."/>
            <person name="Barry K."/>
            <person name="Grigoriev I.V."/>
            <person name="Miller A.N."/>
            <person name="O'Donnell K."/>
            <person name="Stajich J.E."/>
            <person name="Bonito G."/>
        </authorList>
    </citation>
    <scope>NUCLEOTIDE SEQUENCE</scope>
    <source>
        <strain evidence="1">MES-2147</strain>
    </source>
</reference>
<keyword evidence="2" id="KW-1185">Reference proteome</keyword>
<feature type="non-terminal residue" evidence="1">
    <location>
        <position position="1"/>
    </location>
</feature>
<proteinExistence type="predicted"/>
<dbReference type="EMBL" id="JAAAHW010007373">
    <property type="protein sequence ID" value="KAF9948822.1"/>
    <property type="molecule type" value="Genomic_DNA"/>
</dbReference>
<evidence type="ECO:0000313" key="1">
    <source>
        <dbReference type="EMBL" id="KAF9948822.1"/>
    </source>
</evidence>
<dbReference type="OrthoDB" id="2251794at2759"/>
<sequence>CMDPTSSAGLFYKALKRVKDWASISIGKAAQKVQGSRYPDRYARREKQAVAICAKAY</sequence>